<gene>
    <name evidence="2" type="ORF">DPMN_191995</name>
</gene>
<evidence type="ECO:0000313" key="2">
    <source>
        <dbReference type="EMBL" id="KAH3689710.1"/>
    </source>
</evidence>
<dbReference type="Proteomes" id="UP000828390">
    <property type="component" value="Unassembled WGS sequence"/>
</dbReference>
<evidence type="ECO:0000313" key="3">
    <source>
        <dbReference type="Proteomes" id="UP000828390"/>
    </source>
</evidence>
<keyword evidence="3" id="KW-1185">Reference proteome</keyword>
<dbReference type="EMBL" id="JAIWYP010000100">
    <property type="protein sequence ID" value="KAH3689710.1"/>
    <property type="molecule type" value="Genomic_DNA"/>
</dbReference>
<reference evidence="2" key="2">
    <citation type="submission" date="2020-11" db="EMBL/GenBank/DDBJ databases">
        <authorList>
            <person name="McCartney M.A."/>
            <person name="Auch B."/>
            <person name="Kono T."/>
            <person name="Mallez S."/>
            <person name="Becker A."/>
            <person name="Gohl D.M."/>
            <person name="Silverstein K.A.T."/>
            <person name="Koren S."/>
            <person name="Bechman K.B."/>
            <person name="Herman A."/>
            <person name="Abrahante J.E."/>
            <person name="Garbe J."/>
        </authorList>
    </citation>
    <scope>NUCLEOTIDE SEQUENCE</scope>
    <source>
        <strain evidence="2">Duluth1</strain>
        <tissue evidence="2">Whole animal</tissue>
    </source>
</reference>
<protein>
    <submittedName>
        <fullName evidence="2">Uncharacterized protein</fullName>
    </submittedName>
</protein>
<name>A0A9D4BCH4_DREPO</name>
<evidence type="ECO:0000256" key="1">
    <source>
        <dbReference type="SAM" id="MobiDB-lite"/>
    </source>
</evidence>
<proteinExistence type="predicted"/>
<feature type="compositionally biased region" description="Polar residues" evidence="1">
    <location>
        <begin position="81"/>
        <end position="93"/>
    </location>
</feature>
<organism evidence="2 3">
    <name type="scientific">Dreissena polymorpha</name>
    <name type="common">Zebra mussel</name>
    <name type="synonym">Mytilus polymorpha</name>
    <dbReference type="NCBI Taxonomy" id="45954"/>
    <lineage>
        <taxon>Eukaryota</taxon>
        <taxon>Metazoa</taxon>
        <taxon>Spiralia</taxon>
        <taxon>Lophotrochozoa</taxon>
        <taxon>Mollusca</taxon>
        <taxon>Bivalvia</taxon>
        <taxon>Autobranchia</taxon>
        <taxon>Heteroconchia</taxon>
        <taxon>Euheterodonta</taxon>
        <taxon>Imparidentia</taxon>
        <taxon>Neoheterodontei</taxon>
        <taxon>Myida</taxon>
        <taxon>Dreissenoidea</taxon>
        <taxon>Dreissenidae</taxon>
        <taxon>Dreissena</taxon>
    </lineage>
</organism>
<comment type="caution">
    <text evidence="2">The sequence shown here is derived from an EMBL/GenBank/DDBJ whole genome shotgun (WGS) entry which is preliminary data.</text>
</comment>
<sequence>MSANSTYSDRKQFVKDRGLRFKCLKPNYSVQECPNTVACSNRNSDGLMHSESFCTSYREKGGDTTRRNSMNNEISKVGPPQVTSRFTSVNEVD</sequence>
<accession>A0A9D4BCH4</accession>
<feature type="region of interest" description="Disordered" evidence="1">
    <location>
        <begin position="58"/>
        <end position="93"/>
    </location>
</feature>
<reference evidence="2" key="1">
    <citation type="journal article" date="2019" name="bioRxiv">
        <title>The Genome of the Zebra Mussel, Dreissena polymorpha: A Resource for Invasive Species Research.</title>
        <authorList>
            <person name="McCartney M.A."/>
            <person name="Auch B."/>
            <person name="Kono T."/>
            <person name="Mallez S."/>
            <person name="Zhang Y."/>
            <person name="Obille A."/>
            <person name="Becker A."/>
            <person name="Abrahante J.E."/>
            <person name="Garbe J."/>
            <person name="Badalamenti J.P."/>
            <person name="Herman A."/>
            <person name="Mangelson H."/>
            <person name="Liachko I."/>
            <person name="Sullivan S."/>
            <person name="Sone E.D."/>
            <person name="Koren S."/>
            <person name="Silverstein K.A.T."/>
            <person name="Beckman K.B."/>
            <person name="Gohl D.M."/>
        </authorList>
    </citation>
    <scope>NUCLEOTIDE SEQUENCE</scope>
    <source>
        <strain evidence="2">Duluth1</strain>
        <tissue evidence="2">Whole animal</tissue>
    </source>
</reference>
<dbReference type="AlphaFoldDB" id="A0A9D4BCH4"/>